<name>A0AAN8XFH8_HALRR</name>
<gene>
    <name evidence="2" type="ORF">SK128_015161</name>
</gene>
<comment type="caution">
    <text evidence="2">The sequence shown here is derived from an EMBL/GenBank/DDBJ whole genome shotgun (WGS) entry which is preliminary data.</text>
</comment>
<keyword evidence="1" id="KW-0732">Signal</keyword>
<feature type="signal peptide" evidence="1">
    <location>
        <begin position="1"/>
        <end position="19"/>
    </location>
</feature>
<dbReference type="Proteomes" id="UP001381693">
    <property type="component" value="Unassembled WGS sequence"/>
</dbReference>
<dbReference type="EMBL" id="JAXCGZ010004339">
    <property type="protein sequence ID" value="KAK7081926.1"/>
    <property type="molecule type" value="Genomic_DNA"/>
</dbReference>
<evidence type="ECO:0000313" key="2">
    <source>
        <dbReference type="EMBL" id="KAK7081926.1"/>
    </source>
</evidence>
<keyword evidence="3" id="KW-1185">Reference proteome</keyword>
<dbReference type="AlphaFoldDB" id="A0AAN8XFH8"/>
<proteinExistence type="predicted"/>
<evidence type="ECO:0000256" key="1">
    <source>
        <dbReference type="SAM" id="SignalP"/>
    </source>
</evidence>
<evidence type="ECO:0000313" key="3">
    <source>
        <dbReference type="Proteomes" id="UP001381693"/>
    </source>
</evidence>
<sequence length="88" mass="9703">MGKMETHFMVLFFLQTVRGAAVITCQSQVDCRVNEYCESKYAHSCQCLSGFVREPGGVDCLPEVPEKGGTCVVNAQCSHLGLECLHFK</sequence>
<evidence type="ECO:0008006" key="4">
    <source>
        <dbReference type="Google" id="ProtNLM"/>
    </source>
</evidence>
<reference evidence="2 3" key="1">
    <citation type="submission" date="2023-11" db="EMBL/GenBank/DDBJ databases">
        <title>Halocaridina rubra genome assembly.</title>
        <authorList>
            <person name="Smith C."/>
        </authorList>
    </citation>
    <scope>NUCLEOTIDE SEQUENCE [LARGE SCALE GENOMIC DNA]</scope>
    <source>
        <strain evidence="2">EP-1</strain>
        <tissue evidence="2">Whole</tissue>
    </source>
</reference>
<accession>A0AAN8XFH8</accession>
<organism evidence="2 3">
    <name type="scientific">Halocaridina rubra</name>
    <name type="common">Hawaiian red shrimp</name>
    <dbReference type="NCBI Taxonomy" id="373956"/>
    <lineage>
        <taxon>Eukaryota</taxon>
        <taxon>Metazoa</taxon>
        <taxon>Ecdysozoa</taxon>
        <taxon>Arthropoda</taxon>
        <taxon>Crustacea</taxon>
        <taxon>Multicrustacea</taxon>
        <taxon>Malacostraca</taxon>
        <taxon>Eumalacostraca</taxon>
        <taxon>Eucarida</taxon>
        <taxon>Decapoda</taxon>
        <taxon>Pleocyemata</taxon>
        <taxon>Caridea</taxon>
        <taxon>Atyoidea</taxon>
        <taxon>Atyidae</taxon>
        <taxon>Halocaridina</taxon>
    </lineage>
</organism>
<feature type="chain" id="PRO_5043055593" description="EGF-like domain-containing protein" evidence="1">
    <location>
        <begin position="20"/>
        <end position="88"/>
    </location>
</feature>
<protein>
    <recommendedName>
        <fullName evidence="4">EGF-like domain-containing protein</fullName>
    </recommendedName>
</protein>